<dbReference type="Proteomes" id="UP000663879">
    <property type="component" value="Unassembled WGS sequence"/>
</dbReference>
<comment type="subcellular location">
    <subcellularLocation>
        <location evidence="1 6">Membrane</location>
        <topology evidence="1 6">Multi-pass membrane protein</topology>
    </subcellularLocation>
</comment>
<dbReference type="GO" id="GO:0005254">
    <property type="term" value="F:chloride channel activity"/>
    <property type="evidence" value="ECO:0007669"/>
    <property type="project" value="TreeGrafter"/>
</dbReference>
<feature type="transmembrane region" description="Helical" evidence="6">
    <location>
        <begin position="277"/>
        <end position="297"/>
    </location>
</feature>
<feature type="transmembrane region" description="Helical" evidence="6">
    <location>
        <begin position="583"/>
        <end position="606"/>
    </location>
</feature>
<evidence type="ECO:0000256" key="1">
    <source>
        <dbReference type="ARBA" id="ARBA00004141"/>
    </source>
</evidence>
<accession>A0A813UTG7</accession>
<keyword evidence="9" id="KW-1185">Reference proteome</keyword>
<evidence type="ECO:0000256" key="6">
    <source>
        <dbReference type="RuleBase" id="RU280814"/>
    </source>
</evidence>
<gene>
    <name evidence="8" type="ORF">OXX778_LOCUS7777</name>
</gene>
<evidence type="ECO:0000259" key="7">
    <source>
        <dbReference type="Pfam" id="PF04547"/>
    </source>
</evidence>
<feature type="transmembrane region" description="Helical" evidence="6">
    <location>
        <begin position="670"/>
        <end position="688"/>
    </location>
</feature>
<evidence type="ECO:0000313" key="9">
    <source>
        <dbReference type="Proteomes" id="UP000663879"/>
    </source>
</evidence>
<feature type="transmembrane region" description="Helical" evidence="6">
    <location>
        <begin position="398"/>
        <end position="415"/>
    </location>
</feature>
<evidence type="ECO:0000256" key="2">
    <source>
        <dbReference type="ARBA" id="ARBA00009671"/>
    </source>
</evidence>
<evidence type="ECO:0000256" key="4">
    <source>
        <dbReference type="ARBA" id="ARBA00022989"/>
    </source>
</evidence>
<dbReference type="EMBL" id="CAJNOC010001019">
    <property type="protein sequence ID" value="CAF0827149.1"/>
    <property type="molecule type" value="Genomic_DNA"/>
</dbReference>
<dbReference type="GO" id="GO:0005886">
    <property type="term" value="C:plasma membrane"/>
    <property type="evidence" value="ECO:0007669"/>
    <property type="project" value="TreeGrafter"/>
</dbReference>
<dbReference type="OrthoDB" id="296386at2759"/>
<evidence type="ECO:0000256" key="5">
    <source>
        <dbReference type="ARBA" id="ARBA00023136"/>
    </source>
</evidence>
<dbReference type="InterPro" id="IPR049452">
    <property type="entry name" value="Anoctamin_TM"/>
</dbReference>
<evidence type="ECO:0000313" key="8">
    <source>
        <dbReference type="EMBL" id="CAF0827149.1"/>
    </source>
</evidence>
<reference evidence="8" key="1">
    <citation type="submission" date="2021-02" db="EMBL/GenBank/DDBJ databases">
        <authorList>
            <person name="Nowell W R."/>
        </authorList>
    </citation>
    <scope>NUCLEOTIDE SEQUENCE</scope>
    <source>
        <strain evidence="8">Ploen Becks lab</strain>
    </source>
</reference>
<proteinExistence type="inferred from homology"/>
<dbReference type="AlphaFoldDB" id="A0A813UTG7"/>
<dbReference type="PANTHER" id="PTHR12308">
    <property type="entry name" value="ANOCTAMIN"/>
    <property type="match status" value="1"/>
</dbReference>
<keyword evidence="5 6" id="KW-0472">Membrane</keyword>
<keyword evidence="4 6" id="KW-1133">Transmembrane helix</keyword>
<feature type="domain" description="Anoctamin transmembrane" evidence="7">
    <location>
        <begin position="232"/>
        <end position="701"/>
    </location>
</feature>
<keyword evidence="3 6" id="KW-0812">Transmembrane</keyword>
<feature type="transmembrane region" description="Helical" evidence="6">
    <location>
        <begin position="640"/>
        <end position="658"/>
    </location>
</feature>
<comment type="caution">
    <text evidence="8">The sequence shown here is derived from an EMBL/GenBank/DDBJ whole genome shotgun (WGS) entry which is preliminary data.</text>
</comment>
<feature type="transmembrane region" description="Helical" evidence="6">
    <location>
        <begin position="349"/>
        <end position="371"/>
    </location>
</feature>
<evidence type="ECO:0000256" key="3">
    <source>
        <dbReference type="ARBA" id="ARBA00022692"/>
    </source>
</evidence>
<organism evidence="8 9">
    <name type="scientific">Brachionus calyciflorus</name>
    <dbReference type="NCBI Taxonomy" id="104777"/>
    <lineage>
        <taxon>Eukaryota</taxon>
        <taxon>Metazoa</taxon>
        <taxon>Spiralia</taxon>
        <taxon>Gnathifera</taxon>
        <taxon>Rotifera</taxon>
        <taxon>Eurotatoria</taxon>
        <taxon>Monogononta</taxon>
        <taxon>Pseudotrocha</taxon>
        <taxon>Ploima</taxon>
        <taxon>Brachionidae</taxon>
        <taxon>Brachionus</taxon>
    </lineage>
</organism>
<feature type="transmembrane region" description="Helical" evidence="6">
    <location>
        <begin position="438"/>
        <end position="461"/>
    </location>
</feature>
<protein>
    <recommendedName>
        <fullName evidence="6">Anoctamin</fullName>
    </recommendedName>
</protein>
<feature type="transmembrane region" description="Helical" evidence="6">
    <location>
        <begin position="240"/>
        <end position="265"/>
    </location>
</feature>
<dbReference type="PANTHER" id="PTHR12308:SF51">
    <property type="entry name" value="ANOCTAMIN-8"/>
    <property type="match status" value="1"/>
</dbReference>
<dbReference type="Pfam" id="PF04547">
    <property type="entry name" value="Anoctamin"/>
    <property type="match status" value="1"/>
</dbReference>
<name>A0A813UTG7_9BILA</name>
<dbReference type="InterPro" id="IPR007632">
    <property type="entry name" value="Anoctamin"/>
</dbReference>
<comment type="similarity">
    <text evidence="2 6">Belongs to the anoctamin family.</text>
</comment>
<sequence length="731" mass="86095">MFDNQNDEEENSNFHLPKMKFSKDELKTIGSLFKKRFTTISKTVVTNRIWLKSAKSSSCHVLLTFPKNTSYDTIFTIMDRILKAGLIVNVKQHKTSSTVGFYITASYERLLQGAEDLEIKKIIKTNYGGGIKEFIFDEQEFYENIENEDLFLTTQERQSIIYDILYQIRCDNNDEQIIVNDKKVPNGRRLIFWCQKYKIISQILPIHDQDDLKELRKNWVFSLFSNQPLDKVCKYFGIKLTLYFAWLGFYTKSLLIPAFLGLAMWLSMGKDEKWDSIFFLVLCSFNLIWSICFNDLWNQRCAELSYKWGTLDMKENLLQDPRPMFKGEYKLNKVNNKLEPHYPEYKRALFRYLITFPTLLAVTGLTIAIMLKMFDLQEFFNHATTNKLLPELMGLTNFIPKMIYANIISFLNSVYKRMCTWLNDKENYREQTTHENHLIVKIVLFQFINSYLSLFYIAFYLQDVGLLKEQLFAIFITRQLTGNIKEAIFPYIFENLKQIKKIDRVAKDEKLDIKPDQELIDNVQRLQRYATKFLEQSSNLNTEKADNYQEEEIPSELSQPEVESLMPNYPDTFGDYLEMVMQYGLMVFFAPAFPLAALFTLFNNFIEIRTDAFKMCFLYQRPFGQIVSNIGRWQDVIETFSILGIIVNCGLLITFGVIQKLLPSVTFYESVAIVIVVEHVFLGFYKVLNYSLPKLPRWIIVAKSRLEYRRREALRTLEMNEMHNIKCSSNN</sequence>